<feature type="domain" description="Ams2/SPT21 N-terminal" evidence="2">
    <location>
        <begin position="13"/>
        <end position="144"/>
    </location>
</feature>
<dbReference type="AlphaFoldDB" id="A0A1E3NHM4"/>
<evidence type="ECO:0000256" key="1">
    <source>
        <dbReference type="SAM" id="MobiDB-lite"/>
    </source>
</evidence>
<feature type="compositionally biased region" description="Basic residues" evidence="1">
    <location>
        <begin position="407"/>
        <end position="416"/>
    </location>
</feature>
<reference evidence="3 4" key="1">
    <citation type="journal article" date="2016" name="Proc. Natl. Acad. Sci. U.S.A.">
        <title>Comparative genomics of biotechnologically important yeasts.</title>
        <authorList>
            <person name="Riley R."/>
            <person name="Haridas S."/>
            <person name="Wolfe K.H."/>
            <person name="Lopes M.R."/>
            <person name="Hittinger C.T."/>
            <person name="Goeker M."/>
            <person name="Salamov A.A."/>
            <person name="Wisecaver J.H."/>
            <person name="Long T.M."/>
            <person name="Calvey C.H."/>
            <person name="Aerts A.L."/>
            <person name="Barry K.W."/>
            <person name="Choi C."/>
            <person name="Clum A."/>
            <person name="Coughlan A.Y."/>
            <person name="Deshpande S."/>
            <person name="Douglass A.P."/>
            <person name="Hanson S.J."/>
            <person name="Klenk H.-P."/>
            <person name="LaButti K.M."/>
            <person name="Lapidus A."/>
            <person name="Lindquist E.A."/>
            <person name="Lipzen A.M."/>
            <person name="Meier-Kolthoff J.P."/>
            <person name="Ohm R.A."/>
            <person name="Otillar R.P."/>
            <person name="Pangilinan J.L."/>
            <person name="Peng Y."/>
            <person name="Rokas A."/>
            <person name="Rosa C.A."/>
            <person name="Scheuner C."/>
            <person name="Sibirny A.A."/>
            <person name="Slot J.C."/>
            <person name="Stielow J.B."/>
            <person name="Sun H."/>
            <person name="Kurtzman C.P."/>
            <person name="Blackwell M."/>
            <person name="Grigoriev I.V."/>
            <person name="Jeffries T.W."/>
        </authorList>
    </citation>
    <scope>NUCLEOTIDE SEQUENCE [LARGE SCALE GENOMIC DNA]</scope>
    <source>
        <strain evidence="3 4">NRRL Y-2026</strain>
    </source>
</reference>
<feature type="region of interest" description="Disordered" evidence="1">
    <location>
        <begin position="531"/>
        <end position="559"/>
    </location>
</feature>
<dbReference type="GO" id="GO:0006357">
    <property type="term" value="P:regulation of transcription by RNA polymerase II"/>
    <property type="evidence" value="ECO:0007669"/>
    <property type="project" value="TreeGrafter"/>
</dbReference>
<dbReference type="GeneID" id="30181293"/>
<dbReference type="Proteomes" id="UP000094455">
    <property type="component" value="Unassembled WGS sequence"/>
</dbReference>
<sequence length="832" mass="91681">MSSSDGLMPQPYNKNVTLKVLYTFDDRNTFLARSVKPVSAKIITLPNQPPHNGAQIGCVDLKKCLDLLKSVSPEWFQKGMDYSIYYKDIIETGEPYVGSGLLTKITKDVRSNFIITGRMTANFINLYQGNASADTLDIKLRLCPINSLNRSDDSGRTNSNSANNGNTHLDSIGTNKRKQMDCFPIYTENNSSSSPYPNLDETVEQKQQHNASQPRKRARKSSSSANQKINNSTASSRGNLPQLASRTQSLPFVTEDSLAHRIRISDMIASRVDEEVDARGEPISSRFSNFPKNSKGDEYAQPTRARKSKSFIQSVVKIGDNAVGSKNKKTPLATVGALPSKRCVNCMSTTTPPYKFHKDGIFQLANSGYLCTVCNFYQTKGNTKSLRERGELGARGLLDDPYSKVATAKRTKKKRGTASNPNSSSIDTSSSPVLSSPMNLQNGFISKSKKQNAANSALSQHNVHETIHEVENFKHEDLMALLKLESTFANYKNMTHHDENLQQFHHLNTQPPTELDPIEDMFRVPESKYAISGLPSSSSSSLKGQSKNNTPNENGEEYYRDYDNVPIDATKLNTTLIPMDDDDKENYPPPDMPPPNVQIYSSNTANVNQHGNSTSLEGDGHVDGNKDGMHSLFGANDISPSIQRIIESFSNEPSSPTRASNADWNYNFFEETSSQGAGTSGNQNTECDDPEIDRILAQHEKYEITPRDPGTAQSQQNADSPNGMRTTPGNTAFEMHMSSTDKSILNPRSVNPGASSTMAVDGKTSDSSKEQDDSGSTKKTRLMMPSSPFFNMHNEDLSKDDKTLDTTQSLINWDTKSSPVTEPMSSSYGGKP</sequence>
<feature type="region of interest" description="Disordered" evidence="1">
    <location>
        <begin position="280"/>
        <end position="306"/>
    </location>
</feature>
<feature type="region of interest" description="Disordered" evidence="1">
    <location>
        <begin position="149"/>
        <end position="242"/>
    </location>
</feature>
<dbReference type="OrthoDB" id="3199820at2759"/>
<organism evidence="3 4">
    <name type="scientific">Pichia membranifaciens NRRL Y-2026</name>
    <dbReference type="NCBI Taxonomy" id="763406"/>
    <lineage>
        <taxon>Eukaryota</taxon>
        <taxon>Fungi</taxon>
        <taxon>Dikarya</taxon>
        <taxon>Ascomycota</taxon>
        <taxon>Saccharomycotina</taxon>
        <taxon>Pichiomycetes</taxon>
        <taxon>Pichiales</taxon>
        <taxon>Pichiaceae</taxon>
        <taxon>Pichia</taxon>
    </lineage>
</organism>
<name>A0A1E3NHM4_9ASCO</name>
<dbReference type="InterPro" id="IPR057725">
    <property type="entry name" value="Ams2-SPT21_N"/>
</dbReference>
<dbReference type="STRING" id="763406.A0A1E3NHM4"/>
<feature type="compositionally biased region" description="Basic and acidic residues" evidence="1">
    <location>
        <begin position="793"/>
        <end position="804"/>
    </location>
</feature>
<feature type="compositionally biased region" description="Low complexity" evidence="1">
    <location>
        <begin position="532"/>
        <end position="547"/>
    </location>
</feature>
<dbReference type="GO" id="GO:0000183">
    <property type="term" value="P:rDNA heterochromatin formation"/>
    <property type="evidence" value="ECO:0007669"/>
    <property type="project" value="TreeGrafter"/>
</dbReference>
<keyword evidence="4" id="KW-1185">Reference proteome</keyword>
<feature type="compositionally biased region" description="Polar residues" evidence="1">
    <location>
        <begin position="711"/>
        <end position="730"/>
    </location>
</feature>
<evidence type="ECO:0000313" key="4">
    <source>
        <dbReference type="Proteomes" id="UP000094455"/>
    </source>
</evidence>
<feature type="compositionally biased region" description="Polar residues" evidence="1">
    <location>
        <begin position="811"/>
        <end position="832"/>
    </location>
</feature>
<feature type="compositionally biased region" description="Polar residues" evidence="1">
    <location>
        <begin position="737"/>
        <end position="758"/>
    </location>
</feature>
<dbReference type="RefSeq" id="XP_019016171.1">
    <property type="nucleotide sequence ID" value="XM_019164606.1"/>
</dbReference>
<proteinExistence type="predicted"/>
<dbReference type="EMBL" id="KV454005">
    <property type="protein sequence ID" value="ODQ45058.1"/>
    <property type="molecule type" value="Genomic_DNA"/>
</dbReference>
<feature type="compositionally biased region" description="Low complexity" evidence="1">
    <location>
        <begin position="417"/>
        <end position="439"/>
    </location>
</feature>
<protein>
    <recommendedName>
        <fullName evidence="2">Ams2/SPT21 N-terminal domain-containing protein</fullName>
    </recommendedName>
</protein>
<dbReference type="PANTHER" id="PTHR39147:SF1">
    <property type="entry name" value="PROTEIN SPT21"/>
    <property type="match status" value="1"/>
</dbReference>
<dbReference type="GO" id="GO:0030466">
    <property type="term" value="P:silent mating-type cassette heterochromatin formation"/>
    <property type="evidence" value="ECO:0007669"/>
    <property type="project" value="TreeGrafter"/>
</dbReference>
<feature type="compositionally biased region" description="Polar residues" evidence="1">
    <location>
        <begin position="229"/>
        <end position="242"/>
    </location>
</feature>
<feature type="compositionally biased region" description="Basic and acidic residues" evidence="1">
    <location>
        <begin position="763"/>
        <end position="776"/>
    </location>
</feature>
<feature type="compositionally biased region" description="Polar residues" evidence="1">
    <location>
        <begin position="187"/>
        <end position="196"/>
    </location>
</feature>
<feature type="compositionally biased region" description="Polar residues" evidence="1">
    <location>
        <begin position="156"/>
        <end position="174"/>
    </location>
</feature>
<gene>
    <name evidence="3" type="ORF">PICMEDRAFT_73849</name>
</gene>
<dbReference type="PANTHER" id="PTHR39147">
    <property type="entry name" value="PROTEIN SPT21"/>
    <property type="match status" value="1"/>
</dbReference>
<dbReference type="Pfam" id="PF25823">
    <property type="entry name" value="Ams2-SPT21_N"/>
    <property type="match status" value="1"/>
</dbReference>
<feature type="region of interest" description="Disordered" evidence="1">
    <location>
        <begin position="403"/>
        <end position="441"/>
    </location>
</feature>
<evidence type="ECO:0000313" key="3">
    <source>
        <dbReference type="EMBL" id="ODQ45058.1"/>
    </source>
</evidence>
<evidence type="ECO:0000259" key="2">
    <source>
        <dbReference type="Pfam" id="PF25823"/>
    </source>
</evidence>
<feature type="region of interest" description="Disordered" evidence="1">
    <location>
        <begin position="705"/>
        <end position="832"/>
    </location>
</feature>
<accession>A0A1E3NHM4</accession>
<dbReference type="InterPro" id="IPR042403">
    <property type="entry name" value="Spt21/Ams2"/>
</dbReference>